<dbReference type="CDD" id="cd14014">
    <property type="entry name" value="STKc_PknB_like"/>
    <property type="match status" value="1"/>
</dbReference>
<dbReference type="Proteomes" id="UP000000933">
    <property type="component" value="Chromosome"/>
</dbReference>
<dbReference type="KEGG" id="srm:SRM_01647"/>
<dbReference type="PROSITE" id="PS50011">
    <property type="entry name" value="PROTEIN_KINASE_DOM"/>
    <property type="match status" value="1"/>
</dbReference>
<proteinExistence type="predicted"/>
<dbReference type="EMBL" id="FP565814">
    <property type="protein sequence ID" value="CBH24568.1"/>
    <property type="molecule type" value="Genomic_DNA"/>
</dbReference>
<dbReference type="PANTHER" id="PTHR43289:SF6">
    <property type="entry name" value="SERINE_THREONINE-PROTEIN KINASE NEKL-3"/>
    <property type="match status" value="1"/>
</dbReference>
<keyword evidence="3" id="KW-0418">Kinase</keyword>
<sequence length="662" mass="69463">MSFVDPFSLHVLMPDAGDILDGYRLDAVIGRGGMGTVYRATDQALEKTVALKVIAPHLADDDTFVRRFREEAKALARLDADGIVDVYTLRETEEALFFVMEHVEGPSLETVLRRRGQLEPPQALSLLRQVLTAVGHAHASGVLHRDLKPSNILIDADGQAVITDFGLAKILASDADLTATHDQLGTVAYMSPEQVKGLQNVDAASDLFAVGLLAYEVLTGRLPFDRSGSDFVVQRAIVDASFPPPSTHAPEVPPAVEQVVLDLFSKDPAARPPDARAALDRLPAPEAADEEPLLTPDAPVSPDAGFTPWQWAGLAAGTLLVLMGTYAGVRATLGLPVLSAAGPAPPETTRTATAPAGPSAEEQTSPPVADDAGLSSREEEGSPAEASPPADASPGDEALSDEPPPSADASSEDSPPPAASSDGTSKTASSAASAPDDEPSPSSEPATGAVTVRSDPGGATVRLNERPIGRTPLTIGDLEPGTYRLLLDRDDHRAREATVSVAGADTTVVSPTLLPRPAVVRLGARPDGEVRIDGASRSPTADGLVVDSLSPGSHTVVFTSALGRWEMEVTLDPGETYERTIDFTERVESAVTARAPDGTPLPNATVTVDDDTVGYTPQRLTLRVGERTVRVAKEGHAPTERTVRVEPGMDTPLVFELAPEPD</sequence>
<name>D5H963_SALRM</name>
<dbReference type="Pfam" id="PF00069">
    <property type="entry name" value="Pkinase"/>
    <property type="match status" value="1"/>
</dbReference>
<dbReference type="GO" id="GO:0004674">
    <property type="term" value="F:protein serine/threonine kinase activity"/>
    <property type="evidence" value="ECO:0007669"/>
    <property type="project" value="TreeGrafter"/>
</dbReference>
<evidence type="ECO:0000256" key="3">
    <source>
        <dbReference type="ARBA" id="ARBA00022777"/>
    </source>
</evidence>
<keyword evidence="2 5" id="KW-0547">Nucleotide-binding</keyword>
<dbReference type="InterPro" id="IPR013229">
    <property type="entry name" value="PEGA"/>
</dbReference>
<dbReference type="GO" id="GO:0005524">
    <property type="term" value="F:ATP binding"/>
    <property type="evidence" value="ECO:0007669"/>
    <property type="project" value="UniProtKB-UniRule"/>
</dbReference>
<dbReference type="AlphaFoldDB" id="D5H963"/>
<evidence type="ECO:0000256" key="1">
    <source>
        <dbReference type="ARBA" id="ARBA00022679"/>
    </source>
</evidence>
<feature type="compositionally biased region" description="Low complexity" evidence="6">
    <location>
        <begin position="383"/>
        <end position="397"/>
    </location>
</feature>
<dbReference type="HOGENOM" id="CLU_020300_0_0_10"/>
<feature type="compositionally biased region" description="Low complexity" evidence="6">
    <location>
        <begin position="347"/>
        <end position="360"/>
    </location>
</feature>
<dbReference type="InterPro" id="IPR017441">
    <property type="entry name" value="Protein_kinase_ATP_BS"/>
</dbReference>
<dbReference type="Gene3D" id="1.10.510.10">
    <property type="entry name" value="Transferase(Phosphotransferase) domain 1"/>
    <property type="match status" value="1"/>
</dbReference>
<evidence type="ECO:0000313" key="8">
    <source>
        <dbReference type="EMBL" id="CBH24568.1"/>
    </source>
</evidence>
<keyword evidence="4 5" id="KW-0067">ATP-binding</keyword>
<reference evidence="8 9" key="1">
    <citation type="journal article" date="2010" name="ISME J.">
        <title>Fine-scale evolution: genomic, phenotypic and ecological differentiation in two coexisting Salinibacter ruber strains.</title>
        <authorList>
            <person name="Pena A."/>
            <person name="Teeling H."/>
            <person name="Huerta-Cepas J."/>
            <person name="Santos F."/>
            <person name="Yarza P."/>
            <person name="Brito-Echeverria J."/>
            <person name="Lucio M."/>
            <person name="Schmitt-Kopplin P."/>
            <person name="Meseguer I."/>
            <person name="Schenowitz C."/>
            <person name="Dossat C."/>
            <person name="Barbe V."/>
            <person name="Dopazo J."/>
            <person name="Rossello-Mora R."/>
            <person name="Schuler M."/>
            <person name="Glockner F.O."/>
            <person name="Amann R."/>
            <person name="Gabaldon T."/>
            <person name="Anton J."/>
        </authorList>
    </citation>
    <scope>NUCLEOTIDE SEQUENCE [LARGE SCALE GENOMIC DNA]</scope>
    <source>
        <strain evidence="8 9">M8</strain>
    </source>
</reference>
<dbReference type="Gene3D" id="3.30.200.20">
    <property type="entry name" value="Phosphorylase Kinase, domain 1"/>
    <property type="match status" value="1"/>
</dbReference>
<evidence type="ECO:0000256" key="2">
    <source>
        <dbReference type="ARBA" id="ARBA00022741"/>
    </source>
</evidence>
<evidence type="ECO:0000256" key="6">
    <source>
        <dbReference type="SAM" id="MobiDB-lite"/>
    </source>
</evidence>
<dbReference type="PROSITE" id="PS00107">
    <property type="entry name" value="PROTEIN_KINASE_ATP"/>
    <property type="match status" value="1"/>
</dbReference>
<feature type="domain" description="Protein kinase" evidence="7">
    <location>
        <begin position="23"/>
        <end position="294"/>
    </location>
</feature>
<feature type="region of interest" description="Disordered" evidence="6">
    <location>
        <begin position="343"/>
        <end position="474"/>
    </location>
</feature>
<dbReference type="InterPro" id="IPR008271">
    <property type="entry name" value="Ser/Thr_kinase_AS"/>
</dbReference>
<feature type="compositionally biased region" description="Low complexity" evidence="6">
    <location>
        <begin position="407"/>
        <end position="447"/>
    </location>
</feature>
<dbReference type="SUPFAM" id="SSF56112">
    <property type="entry name" value="Protein kinase-like (PK-like)"/>
    <property type="match status" value="1"/>
</dbReference>
<feature type="binding site" evidence="5">
    <location>
        <position position="52"/>
    </location>
    <ligand>
        <name>ATP</name>
        <dbReference type="ChEBI" id="CHEBI:30616"/>
    </ligand>
</feature>
<dbReference type="InterPro" id="IPR011009">
    <property type="entry name" value="Kinase-like_dom_sf"/>
</dbReference>
<dbReference type="PANTHER" id="PTHR43289">
    <property type="entry name" value="MITOGEN-ACTIVATED PROTEIN KINASE KINASE KINASE 20-RELATED"/>
    <property type="match status" value="1"/>
</dbReference>
<dbReference type="PROSITE" id="PS00108">
    <property type="entry name" value="PROTEIN_KINASE_ST"/>
    <property type="match status" value="1"/>
</dbReference>
<dbReference type="InterPro" id="IPR000719">
    <property type="entry name" value="Prot_kinase_dom"/>
</dbReference>
<evidence type="ECO:0000256" key="5">
    <source>
        <dbReference type="PROSITE-ProRule" id="PRU10141"/>
    </source>
</evidence>
<protein>
    <recommendedName>
        <fullName evidence="7">Protein kinase domain-containing protein</fullName>
    </recommendedName>
</protein>
<dbReference type="Pfam" id="PF08308">
    <property type="entry name" value="PEGA"/>
    <property type="match status" value="2"/>
</dbReference>
<evidence type="ECO:0000313" key="9">
    <source>
        <dbReference type="Proteomes" id="UP000000933"/>
    </source>
</evidence>
<evidence type="ECO:0000259" key="7">
    <source>
        <dbReference type="PROSITE" id="PS50011"/>
    </source>
</evidence>
<dbReference type="SMART" id="SM00220">
    <property type="entry name" value="S_TKc"/>
    <property type="match status" value="1"/>
</dbReference>
<reference evidence="9" key="2">
    <citation type="submission" date="2010-04" db="EMBL/GenBank/DDBJ databases">
        <title>Genome sequence of Salinibacter ruber M8.</title>
        <authorList>
            <consortium name="Genoscope"/>
        </authorList>
    </citation>
    <scope>NUCLEOTIDE SEQUENCE [LARGE SCALE GENOMIC DNA]</scope>
    <source>
        <strain evidence="9">M8</strain>
    </source>
</reference>
<keyword evidence="1" id="KW-0808">Transferase</keyword>
<gene>
    <name evidence="8" type="ordered locus">SRM_01647</name>
</gene>
<evidence type="ECO:0000256" key="4">
    <source>
        <dbReference type="ARBA" id="ARBA00022840"/>
    </source>
</evidence>
<accession>D5H963</accession>
<organism evidence="8 9">
    <name type="scientific">Salinibacter ruber (strain M8)</name>
    <dbReference type="NCBI Taxonomy" id="761659"/>
    <lineage>
        <taxon>Bacteria</taxon>
        <taxon>Pseudomonadati</taxon>
        <taxon>Rhodothermota</taxon>
        <taxon>Rhodothermia</taxon>
        <taxon>Rhodothermales</taxon>
        <taxon>Salinibacteraceae</taxon>
        <taxon>Salinibacter</taxon>
    </lineage>
</organism>